<organism evidence="6 7">
    <name type="scientific">Prevotella communis</name>
    <dbReference type="NCBI Taxonomy" id="2913614"/>
    <lineage>
        <taxon>Bacteria</taxon>
        <taxon>Pseudomonadati</taxon>
        <taxon>Bacteroidota</taxon>
        <taxon>Bacteroidia</taxon>
        <taxon>Bacteroidales</taxon>
        <taxon>Prevotellaceae</taxon>
        <taxon>Prevotella</taxon>
    </lineage>
</organism>
<evidence type="ECO:0000256" key="2">
    <source>
        <dbReference type="ARBA" id="ARBA00022748"/>
    </source>
</evidence>
<dbReference type="GO" id="GO:0016853">
    <property type="term" value="F:isomerase activity"/>
    <property type="evidence" value="ECO:0007669"/>
    <property type="project" value="UniProtKB-KW"/>
</dbReference>
<proteinExistence type="predicted"/>
<name>A0A1H0HYR1_9BACT</name>
<dbReference type="EMBL" id="FNIW01000012">
    <property type="protein sequence ID" value="SDO24368.1"/>
    <property type="molecule type" value="Genomic_DNA"/>
</dbReference>
<gene>
    <name evidence="6" type="ORF">SAMN04487900_11275</name>
</gene>
<dbReference type="GO" id="GO:0016491">
    <property type="term" value="F:oxidoreductase activity"/>
    <property type="evidence" value="ECO:0007669"/>
    <property type="project" value="InterPro"/>
</dbReference>
<dbReference type="GO" id="GO:0016209">
    <property type="term" value="F:antioxidant activity"/>
    <property type="evidence" value="ECO:0007669"/>
    <property type="project" value="InterPro"/>
</dbReference>
<keyword evidence="2" id="KW-0201">Cytochrome c-type biogenesis</keyword>
<comment type="subcellular location">
    <subcellularLocation>
        <location evidence="1">Cell envelope</location>
    </subcellularLocation>
</comment>
<evidence type="ECO:0000313" key="6">
    <source>
        <dbReference type="EMBL" id="SDO24368.1"/>
    </source>
</evidence>
<dbReference type="PROSITE" id="PS00194">
    <property type="entry name" value="THIOREDOXIN_1"/>
    <property type="match status" value="1"/>
</dbReference>
<evidence type="ECO:0000259" key="5">
    <source>
        <dbReference type="PROSITE" id="PS51352"/>
    </source>
</evidence>
<dbReference type="GO" id="GO:0017004">
    <property type="term" value="P:cytochrome complex assembly"/>
    <property type="evidence" value="ECO:0007669"/>
    <property type="project" value="UniProtKB-KW"/>
</dbReference>
<comment type="caution">
    <text evidence="6">The sequence shown here is derived from an EMBL/GenBank/DDBJ whole genome shotgun (WGS) entry which is preliminary data.</text>
</comment>
<dbReference type="Proteomes" id="UP000199134">
    <property type="component" value="Unassembled WGS sequence"/>
</dbReference>
<dbReference type="SUPFAM" id="SSF52833">
    <property type="entry name" value="Thioredoxin-like"/>
    <property type="match status" value="1"/>
</dbReference>
<keyword evidence="6" id="KW-0413">Isomerase</keyword>
<keyword evidence="3" id="KW-1015">Disulfide bond</keyword>
<dbReference type="InterPro" id="IPR050553">
    <property type="entry name" value="Thioredoxin_ResA/DsbE_sf"/>
</dbReference>
<evidence type="ECO:0000256" key="4">
    <source>
        <dbReference type="ARBA" id="ARBA00023284"/>
    </source>
</evidence>
<dbReference type="AlphaFoldDB" id="A0A1H0HYR1"/>
<evidence type="ECO:0000256" key="1">
    <source>
        <dbReference type="ARBA" id="ARBA00004196"/>
    </source>
</evidence>
<dbReference type="OrthoDB" id="9794348at2"/>
<dbReference type="GO" id="GO:0030313">
    <property type="term" value="C:cell envelope"/>
    <property type="evidence" value="ECO:0007669"/>
    <property type="project" value="UniProtKB-SubCell"/>
</dbReference>
<dbReference type="InterPro" id="IPR000866">
    <property type="entry name" value="AhpC/TSA"/>
</dbReference>
<keyword evidence="4" id="KW-0676">Redox-active center</keyword>
<dbReference type="InterPro" id="IPR036249">
    <property type="entry name" value="Thioredoxin-like_sf"/>
</dbReference>
<dbReference type="CDD" id="cd02966">
    <property type="entry name" value="TlpA_like_family"/>
    <property type="match status" value="1"/>
</dbReference>
<dbReference type="RefSeq" id="WP_091853847.1">
    <property type="nucleotide sequence ID" value="NZ_FNIW01000012.1"/>
</dbReference>
<dbReference type="InterPro" id="IPR017937">
    <property type="entry name" value="Thioredoxin_CS"/>
</dbReference>
<accession>A0A1H0HYR1</accession>
<evidence type="ECO:0000256" key="3">
    <source>
        <dbReference type="ARBA" id="ARBA00023157"/>
    </source>
</evidence>
<dbReference type="Gene3D" id="3.40.30.10">
    <property type="entry name" value="Glutaredoxin"/>
    <property type="match status" value="1"/>
</dbReference>
<evidence type="ECO:0000313" key="7">
    <source>
        <dbReference type="Proteomes" id="UP000199134"/>
    </source>
</evidence>
<dbReference type="PANTHER" id="PTHR42852">
    <property type="entry name" value="THIOL:DISULFIDE INTERCHANGE PROTEIN DSBE"/>
    <property type="match status" value="1"/>
</dbReference>
<dbReference type="PROSITE" id="PS51352">
    <property type="entry name" value="THIOREDOXIN_2"/>
    <property type="match status" value="1"/>
</dbReference>
<reference evidence="7" key="1">
    <citation type="submission" date="2016-10" db="EMBL/GenBank/DDBJ databases">
        <authorList>
            <person name="de Groot N.N."/>
        </authorList>
    </citation>
    <scope>NUCLEOTIDE SEQUENCE [LARGE SCALE GENOMIC DNA]</scope>
    <source>
        <strain evidence="7">BP1-145</strain>
    </source>
</reference>
<protein>
    <submittedName>
        <fullName evidence="6">Thiol-disulfide isomerase or thioredoxin</fullName>
    </submittedName>
</protein>
<dbReference type="Pfam" id="PF00578">
    <property type="entry name" value="AhpC-TSA"/>
    <property type="match status" value="1"/>
</dbReference>
<feature type="domain" description="Thioredoxin" evidence="5">
    <location>
        <begin position="219"/>
        <end position="358"/>
    </location>
</feature>
<dbReference type="InterPro" id="IPR013766">
    <property type="entry name" value="Thioredoxin_domain"/>
</dbReference>
<sequence length="358" mass="40004">MKKIITTLLFVFLTVTIQGQINYRLEGNIGRPEITDTLILKEERGEIVDGFIATGVLDTLYIVKGEILPIEGRLSEPMMARAKGKQILLLHIILDNGTTKIDGTIDGSIVRQSGTPLVDAMNQMEEEHQLLMNEFRRAFSSGEPIDTMGLIALEDSFVVSVISAHPSDPIGSLVANDYASDVSALSPRRGLELINMLAPSWVEKEPRLQMLRRDLQAKVSTGEGMKFIDIVTEYNGKQQRLSDYVGRGKYVLADFWASWCLPCRREIPNLIAIYNKYKDKGLVVLGIATWDDPIKTMKAIKEENIPYPSIINFKKTDTDVYGISGIPQIMLFSPDGTILARDLRGEVIEQKLAEIFAE</sequence>
<dbReference type="PANTHER" id="PTHR42852:SF6">
    <property type="entry name" value="THIOL:DISULFIDE INTERCHANGE PROTEIN DSBE"/>
    <property type="match status" value="1"/>
</dbReference>